<dbReference type="GeneID" id="73047357"/>
<comment type="caution">
    <text evidence="1">The sequence shown here is derived from an EMBL/GenBank/DDBJ whole genome shotgun (WGS) entry which is preliminary data.</text>
</comment>
<evidence type="ECO:0000313" key="2">
    <source>
        <dbReference type="Proteomes" id="UP001595945"/>
    </source>
</evidence>
<accession>A0ABD5QAF9</accession>
<organism evidence="1 2">
    <name type="scientific">Halorussus aquaticus</name>
    <dbReference type="NCBI Taxonomy" id="2953748"/>
    <lineage>
        <taxon>Archaea</taxon>
        <taxon>Methanobacteriati</taxon>
        <taxon>Methanobacteriota</taxon>
        <taxon>Stenosarchaea group</taxon>
        <taxon>Halobacteria</taxon>
        <taxon>Halobacteriales</taxon>
        <taxon>Haladaptataceae</taxon>
        <taxon>Halorussus</taxon>
    </lineage>
</organism>
<evidence type="ECO:0000313" key="1">
    <source>
        <dbReference type="EMBL" id="MFC4827076.1"/>
    </source>
</evidence>
<protein>
    <submittedName>
        <fullName evidence="1">Uncharacterized protein</fullName>
    </submittedName>
</protein>
<dbReference type="EMBL" id="JBHSHT010000005">
    <property type="protein sequence ID" value="MFC4827076.1"/>
    <property type="molecule type" value="Genomic_DNA"/>
</dbReference>
<gene>
    <name evidence="1" type="ORF">ACFO9K_22800</name>
</gene>
<dbReference type="AlphaFoldDB" id="A0ABD5QAF9"/>
<dbReference type="Proteomes" id="UP001595945">
    <property type="component" value="Unassembled WGS sequence"/>
</dbReference>
<sequence length="68" mass="8093">MDLLTLLDWRVQEVEELYRLIEHFEERGREFDFILYAGDDLGRFVDEETNHFDQVAEMADSRSTDHAG</sequence>
<reference evidence="1 2" key="1">
    <citation type="journal article" date="2019" name="Int. J. Syst. Evol. Microbiol.">
        <title>The Global Catalogue of Microorganisms (GCM) 10K type strain sequencing project: providing services to taxonomists for standard genome sequencing and annotation.</title>
        <authorList>
            <consortium name="The Broad Institute Genomics Platform"/>
            <consortium name="The Broad Institute Genome Sequencing Center for Infectious Disease"/>
            <person name="Wu L."/>
            <person name="Ma J."/>
        </authorList>
    </citation>
    <scope>NUCLEOTIDE SEQUENCE [LARGE SCALE GENOMIC DNA]</scope>
    <source>
        <strain evidence="1 2">XZYJ18</strain>
    </source>
</reference>
<name>A0ABD5QAF9_9EURY</name>
<keyword evidence="2" id="KW-1185">Reference proteome</keyword>
<dbReference type="RefSeq" id="WP_254270619.1">
    <property type="nucleotide sequence ID" value="NZ_CP100402.1"/>
</dbReference>
<proteinExistence type="predicted"/>